<dbReference type="CDD" id="cd01949">
    <property type="entry name" value="GGDEF"/>
    <property type="match status" value="1"/>
</dbReference>
<evidence type="ECO:0000259" key="3">
    <source>
        <dbReference type="PROSITE" id="PS50883"/>
    </source>
</evidence>
<dbReference type="AlphaFoldDB" id="A0A1R1HYX2"/>
<dbReference type="NCBIfam" id="TIGR00229">
    <property type="entry name" value="sensory_box"/>
    <property type="match status" value="1"/>
</dbReference>
<dbReference type="InterPro" id="IPR035919">
    <property type="entry name" value="EAL_sf"/>
</dbReference>
<dbReference type="Gene3D" id="3.30.70.270">
    <property type="match status" value="1"/>
</dbReference>
<evidence type="ECO:0000259" key="1">
    <source>
        <dbReference type="PROSITE" id="PS50112"/>
    </source>
</evidence>
<dbReference type="CDD" id="cd00130">
    <property type="entry name" value="PAS"/>
    <property type="match status" value="1"/>
</dbReference>
<dbReference type="InterPro" id="IPR000700">
    <property type="entry name" value="PAS-assoc_C"/>
</dbReference>
<dbReference type="SUPFAM" id="SSF55073">
    <property type="entry name" value="Nucleotide cyclase"/>
    <property type="match status" value="1"/>
</dbReference>
<protein>
    <recommendedName>
        <fullName evidence="7">Diguanylate cyclase</fullName>
    </recommendedName>
</protein>
<dbReference type="SUPFAM" id="SSF141868">
    <property type="entry name" value="EAL domain-like"/>
    <property type="match status" value="1"/>
</dbReference>
<gene>
    <name evidence="5" type="ORF">BJN45_17235</name>
</gene>
<feature type="domain" description="PAC" evidence="2">
    <location>
        <begin position="83"/>
        <end position="133"/>
    </location>
</feature>
<dbReference type="SUPFAM" id="SSF55785">
    <property type="entry name" value="PYP-like sensor domain (PAS domain)"/>
    <property type="match status" value="1"/>
</dbReference>
<dbReference type="PROSITE" id="PS50112">
    <property type="entry name" value="PAS"/>
    <property type="match status" value="1"/>
</dbReference>
<sequence>MIAEHFPHKAKDIPYESLFQAANDIMLLADANNTIVEANECAVNTYGWPRQELLGRPIDSLRSPRGRFDFPVDMENLRLRGQQFFETEHQTADGRRFPVEVSASLIDDTRGGLLLKIVRDISERKAFEAQIHELAYFDPVTRLANRQLFVDRLTQAIALSRRDGLPLTLLLIGFPDLRRYAFLEEGAKNLSKEAAKRLLDSIRAEDSVGRISDGEFALLLHADARGAERVATQILARFADPFPFGDKEVIVECDIGIACYPDDGRSSEDLLSAALVALLPALSEKGSTYNFHTPCLGRSAHRRLEIETHLRRALTQGELFLHYQPQIDVVTGRMVSVEALMRWQHPVWGWVSPAEFIPVAEDCGLIDSLGNWALETALGDASLWRDQGVDLRVAVNLSAIQLRDPHLLVRIRRCLDRHGLAASALEIEVTESTAMRDVIDALTHLHDFTDAGIHLAIDDFGTGYSSLASLKNIRVGLLKLDASFVSGLPEDAENAAIAAAIIRMADALGARTLAEGVETREQFDWLRAQGCHLAQGWLFARALPAVEIPALFHRNFLTSL</sequence>
<dbReference type="InterPro" id="IPR035965">
    <property type="entry name" value="PAS-like_dom_sf"/>
</dbReference>
<dbReference type="InterPro" id="IPR043128">
    <property type="entry name" value="Rev_trsase/Diguanyl_cyclase"/>
</dbReference>
<dbReference type="Gene3D" id="3.20.20.450">
    <property type="entry name" value="EAL domain"/>
    <property type="match status" value="1"/>
</dbReference>
<dbReference type="Gene3D" id="3.30.450.20">
    <property type="entry name" value="PAS domain"/>
    <property type="match status" value="1"/>
</dbReference>
<dbReference type="RefSeq" id="WP_076097510.1">
    <property type="nucleotide sequence ID" value="NZ_MTHD01000009.1"/>
</dbReference>
<dbReference type="NCBIfam" id="TIGR00254">
    <property type="entry name" value="GGDEF"/>
    <property type="match status" value="1"/>
</dbReference>
<name>A0A1R1HYX2_9RHOO</name>
<dbReference type="InterPro" id="IPR000014">
    <property type="entry name" value="PAS"/>
</dbReference>
<dbReference type="OrthoDB" id="9813903at2"/>
<dbReference type="Proteomes" id="UP000187526">
    <property type="component" value="Unassembled WGS sequence"/>
</dbReference>
<dbReference type="Pfam" id="PF00563">
    <property type="entry name" value="EAL"/>
    <property type="match status" value="1"/>
</dbReference>
<dbReference type="PANTHER" id="PTHR44757:SF2">
    <property type="entry name" value="BIOFILM ARCHITECTURE MAINTENANCE PROTEIN MBAA"/>
    <property type="match status" value="1"/>
</dbReference>
<evidence type="ECO:0000313" key="6">
    <source>
        <dbReference type="Proteomes" id="UP000187526"/>
    </source>
</evidence>
<dbReference type="EMBL" id="MTHD01000009">
    <property type="protein sequence ID" value="OMG51663.1"/>
    <property type="molecule type" value="Genomic_DNA"/>
</dbReference>
<dbReference type="STRING" id="418702.BJN45_17235"/>
<dbReference type="InterPro" id="IPR029787">
    <property type="entry name" value="Nucleotide_cyclase"/>
</dbReference>
<dbReference type="PROSITE" id="PS50883">
    <property type="entry name" value="EAL"/>
    <property type="match status" value="1"/>
</dbReference>
<reference evidence="5 6" key="1">
    <citation type="submission" date="2016-10" db="EMBL/GenBank/DDBJ databases">
        <title>Alkaliphiles isolated from bioreactors.</title>
        <authorList>
            <person name="Salah Z."/>
            <person name="Rout S.P."/>
            <person name="Humphreys P.N."/>
        </authorList>
    </citation>
    <scope>NUCLEOTIDE SEQUENCE [LARGE SCALE GENOMIC DNA]</scope>
    <source>
        <strain evidence="5 6">ZS02</strain>
    </source>
</reference>
<evidence type="ECO:0000259" key="2">
    <source>
        <dbReference type="PROSITE" id="PS50113"/>
    </source>
</evidence>
<evidence type="ECO:0000313" key="5">
    <source>
        <dbReference type="EMBL" id="OMG51663.1"/>
    </source>
</evidence>
<dbReference type="SMART" id="SM00267">
    <property type="entry name" value="GGDEF"/>
    <property type="match status" value="1"/>
</dbReference>
<dbReference type="SMART" id="SM00052">
    <property type="entry name" value="EAL"/>
    <property type="match status" value="1"/>
</dbReference>
<dbReference type="PROSITE" id="PS50887">
    <property type="entry name" value="GGDEF"/>
    <property type="match status" value="1"/>
</dbReference>
<dbReference type="InterPro" id="IPR001633">
    <property type="entry name" value="EAL_dom"/>
</dbReference>
<evidence type="ECO:0008006" key="7">
    <source>
        <dbReference type="Google" id="ProtNLM"/>
    </source>
</evidence>
<accession>A0A1R1HYX2</accession>
<feature type="domain" description="EAL" evidence="3">
    <location>
        <begin position="303"/>
        <end position="556"/>
    </location>
</feature>
<proteinExistence type="predicted"/>
<keyword evidence="6" id="KW-1185">Reference proteome</keyword>
<comment type="caution">
    <text evidence="5">The sequence shown here is derived from an EMBL/GenBank/DDBJ whole genome shotgun (WGS) entry which is preliminary data.</text>
</comment>
<dbReference type="InterPro" id="IPR000160">
    <property type="entry name" value="GGDEF_dom"/>
</dbReference>
<evidence type="ECO:0000259" key="4">
    <source>
        <dbReference type="PROSITE" id="PS50887"/>
    </source>
</evidence>
<dbReference type="SMART" id="SM00091">
    <property type="entry name" value="PAS"/>
    <property type="match status" value="1"/>
</dbReference>
<dbReference type="Pfam" id="PF13426">
    <property type="entry name" value="PAS_9"/>
    <property type="match status" value="1"/>
</dbReference>
<dbReference type="CDD" id="cd01948">
    <property type="entry name" value="EAL"/>
    <property type="match status" value="1"/>
</dbReference>
<feature type="domain" description="GGDEF" evidence="4">
    <location>
        <begin position="165"/>
        <end position="294"/>
    </location>
</feature>
<dbReference type="PANTHER" id="PTHR44757">
    <property type="entry name" value="DIGUANYLATE CYCLASE DGCP"/>
    <property type="match status" value="1"/>
</dbReference>
<feature type="domain" description="PAS" evidence="1">
    <location>
        <begin position="11"/>
        <end position="56"/>
    </location>
</feature>
<dbReference type="Pfam" id="PF00990">
    <property type="entry name" value="GGDEF"/>
    <property type="match status" value="1"/>
</dbReference>
<dbReference type="PROSITE" id="PS50113">
    <property type="entry name" value="PAC"/>
    <property type="match status" value="1"/>
</dbReference>
<organism evidence="5 6">
    <name type="scientific">Azonexus hydrophilus</name>
    <dbReference type="NCBI Taxonomy" id="418702"/>
    <lineage>
        <taxon>Bacteria</taxon>
        <taxon>Pseudomonadati</taxon>
        <taxon>Pseudomonadota</taxon>
        <taxon>Betaproteobacteria</taxon>
        <taxon>Rhodocyclales</taxon>
        <taxon>Azonexaceae</taxon>
        <taxon>Azonexus</taxon>
    </lineage>
</organism>
<dbReference type="InterPro" id="IPR052155">
    <property type="entry name" value="Biofilm_reg_signaling"/>
</dbReference>